<keyword evidence="2" id="KW-1185">Reference proteome</keyword>
<name>A0A3L7DYW6_9GAMM</name>
<dbReference type="Proteomes" id="UP000265509">
    <property type="component" value="Unassembled WGS sequence"/>
</dbReference>
<dbReference type="AlphaFoldDB" id="A0A3L7DYW6"/>
<protein>
    <submittedName>
        <fullName evidence="1">DUF1853 family protein</fullName>
    </submittedName>
</protein>
<dbReference type="Pfam" id="PF08907">
    <property type="entry name" value="DUF1853"/>
    <property type="match status" value="1"/>
</dbReference>
<dbReference type="OrthoDB" id="378654at2"/>
<accession>A0A3L7DYW6</accession>
<gene>
    <name evidence="1" type="ORF">DWB85_07230</name>
</gene>
<organism evidence="1 2">
    <name type="scientific">Seongchinamella sediminis</name>
    <dbReference type="NCBI Taxonomy" id="2283635"/>
    <lineage>
        <taxon>Bacteria</taxon>
        <taxon>Pseudomonadati</taxon>
        <taxon>Pseudomonadota</taxon>
        <taxon>Gammaproteobacteria</taxon>
        <taxon>Cellvibrionales</taxon>
        <taxon>Halieaceae</taxon>
        <taxon>Seongchinamella</taxon>
    </lineage>
</organism>
<sequence>MRAPIVAKDWYYNHVNAFPENTLRELRTAEVRDLAWSCFSPPLFDADLLPAGESPGNCHFALTAARRRWLRQLDAQPAELLQFIASANSRRLGLYFESLWQFFLRSDPQVELLASNLPVRAEGRTLGEFDLIYFCHQRQRAIHLELALKFYLCAPGRDGSEWRHWLGPNSHDRLDLKLGRMLQHQVRLSEQAPAREVLARLGAESPLRELAVRGRLYRQYGARGGTPPGCNNSQPMHLWTHAGNARAILANSTAVRLARRQWLAPLHPVSGTGEPAWPAEQSGRARQFALLDASGCEQQRLFVVADDWPQEHG</sequence>
<comment type="caution">
    <text evidence="1">The sequence shown here is derived from an EMBL/GenBank/DDBJ whole genome shotgun (WGS) entry which is preliminary data.</text>
</comment>
<evidence type="ECO:0000313" key="2">
    <source>
        <dbReference type="Proteomes" id="UP000265509"/>
    </source>
</evidence>
<reference evidence="1 2" key="1">
    <citation type="submission" date="2018-07" db="EMBL/GenBank/DDBJ databases">
        <title>Halioglobus sp. genome submission.</title>
        <authorList>
            <person name="Ye M.-Q."/>
            <person name="Du Z.-J."/>
        </authorList>
    </citation>
    <scope>NUCLEOTIDE SEQUENCE [LARGE SCALE GENOMIC DNA]</scope>
    <source>
        <strain evidence="1 2">U0301</strain>
    </source>
</reference>
<dbReference type="InterPro" id="IPR015003">
    <property type="entry name" value="DUF1853"/>
</dbReference>
<evidence type="ECO:0000313" key="1">
    <source>
        <dbReference type="EMBL" id="RLQ22406.1"/>
    </source>
</evidence>
<dbReference type="EMBL" id="QRAN01000006">
    <property type="protein sequence ID" value="RLQ22406.1"/>
    <property type="molecule type" value="Genomic_DNA"/>
</dbReference>
<proteinExistence type="predicted"/>
<dbReference type="RefSeq" id="WP_117953547.1">
    <property type="nucleotide sequence ID" value="NZ_QRAN01000006.1"/>
</dbReference>